<dbReference type="PANTHER" id="PTHR33841:SF5">
    <property type="entry name" value="DNA METHYLASE (MODIFICATION METHYLASE) (METHYLTRANSFERASE)-RELATED"/>
    <property type="match status" value="1"/>
</dbReference>
<dbReference type="Proteomes" id="UP000076603">
    <property type="component" value="Unassembled WGS sequence"/>
</dbReference>
<evidence type="ECO:0000256" key="1">
    <source>
        <dbReference type="ARBA" id="ARBA00022603"/>
    </source>
</evidence>
<evidence type="ECO:0000313" key="6">
    <source>
        <dbReference type="Proteomes" id="UP000076603"/>
    </source>
</evidence>
<dbReference type="PANTHER" id="PTHR33841">
    <property type="entry name" value="DNA METHYLTRANSFERASE YEEA-RELATED"/>
    <property type="match status" value="1"/>
</dbReference>
<dbReference type="SUPFAM" id="SSF53335">
    <property type="entry name" value="S-adenosyl-L-methionine-dependent methyltransferases"/>
    <property type="match status" value="1"/>
</dbReference>
<accession>A0A161YL64</accession>
<evidence type="ECO:0000256" key="3">
    <source>
        <dbReference type="ARBA" id="ARBA00022691"/>
    </source>
</evidence>
<dbReference type="InterPro" id="IPR029063">
    <property type="entry name" value="SAM-dependent_MTases_sf"/>
</dbReference>
<dbReference type="GO" id="GO:0008168">
    <property type="term" value="F:methyltransferase activity"/>
    <property type="evidence" value="ECO:0007669"/>
    <property type="project" value="UniProtKB-KW"/>
</dbReference>
<evidence type="ECO:0000259" key="4">
    <source>
        <dbReference type="Pfam" id="PF20473"/>
    </source>
</evidence>
<keyword evidence="2" id="KW-0808">Transferase</keyword>
<keyword evidence="3" id="KW-0949">S-adenosyl-L-methionine</keyword>
<dbReference type="STRING" id="1121326.CLMAG_30710"/>
<protein>
    <recommendedName>
        <fullName evidence="4">MmeI-like DNA-methyltransferase domain-containing protein</fullName>
    </recommendedName>
</protein>
<sequence>MNHNTIFNSVSLNKCLEKYVMNLIPKIDEKLLLIKQWNAGIEDKSIFSFTEKELQSTFLNHFFDKILEYTSLPFNGEFNLIAEQSTKFDASKPDANLGYFSTSERDVRVVVELKDASCNLDVKQRRLNDNRTPIEQAFGYAPKYGSSCKWVIVSNFIEIRLYLASNMLSYEKFDIKSLVTPKEFLKFYYILSKDNLISKTSDSIVDRLYSMSIEEEKNITKDFYRTFKNIRISLIRDILQRNSNIDTTIAIEKVQKLLDRIIFICFCKDSPDKLLPHNILQKVFNPFLNSLWGNLKLLFNAIDLGNSSSDIHKFNGGLFKEDPELDNLDISDSALNMLSQIINYNYSNELNIDILGRIFEQSISDIENLKALYNNNVDKSTINMRKREGIYYTPEYVTRYMVHQAIGKWLDDKKVELGYYDLPDLSEADKTKAFSLLNGNYKFHKTETENDIIVKKYKKHLNFWEKYRCTLLNIRVIDISCGSGAFLNQAFTYLLNEALKVNAEINNLNNGQEKYFNIGSDIYQELDKNILQNNIFGVDLNNESIEITRLSLWLSTANKQKVIGICIFHLLRKV</sequence>
<dbReference type="Gene3D" id="3.40.50.150">
    <property type="entry name" value="Vaccinia Virus protein VP39"/>
    <property type="match status" value="1"/>
</dbReference>
<keyword evidence="6" id="KW-1185">Reference proteome</keyword>
<dbReference type="PATRIC" id="fig|1121326.3.peg.3096"/>
<dbReference type="InterPro" id="IPR046816">
    <property type="entry name" value="MmeI_Mtase"/>
</dbReference>
<proteinExistence type="predicted"/>
<keyword evidence="1" id="KW-0489">Methyltransferase</keyword>
<evidence type="ECO:0000313" key="5">
    <source>
        <dbReference type="EMBL" id="KZL91312.1"/>
    </source>
</evidence>
<name>A0A161YL64_9CLOT</name>
<dbReference type="Pfam" id="PF20473">
    <property type="entry name" value="MmeI_Mtase"/>
    <property type="match status" value="1"/>
</dbReference>
<dbReference type="GO" id="GO:0032259">
    <property type="term" value="P:methylation"/>
    <property type="evidence" value="ECO:0007669"/>
    <property type="project" value="UniProtKB-KW"/>
</dbReference>
<dbReference type="AlphaFoldDB" id="A0A161YL64"/>
<comment type="caution">
    <text evidence="5">The sequence shown here is derived from an EMBL/GenBank/DDBJ whole genome shotgun (WGS) entry which is preliminary data.</text>
</comment>
<evidence type="ECO:0000256" key="2">
    <source>
        <dbReference type="ARBA" id="ARBA00022679"/>
    </source>
</evidence>
<gene>
    <name evidence="5" type="ORF">CLMAG_30710</name>
</gene>
<dbReference type="EMBL" id="LWAE01000003">
    <property type="protein sequence ID" value="KZL91312.1"/>
    <property type="molecule type" value="Genomic_DNA"/>
</dbReference>
<dbReference type="OrthoDB" id="9815272at2"/>
<reference evidence="5 6" key="1">
    <citation type="submission" date="2016-04" db="EMBL/GenBank/DDBJ databases">
        <title>Genome sequence of Clostridium magnum DSM 2767.</title>
        <authorList>
            <person name="Poehlein A."/>
            <person name="Uhlig R."/>
            <person name="Fischer R."/>
            <person name="Bahl H."/>
            <person name="Daniel R."/>
        </authorList>
    </citation>
    <scope>NUCLEOTIDE SEQUENCE [LARGE SCALE GENOMIC DNA]</scope>
    <source>
        <strain evidence="5 6">DSM 2767</strain>
    </source>
</reference>
<feature type="domain" description="MmeI-like DNA-methyltransferase" evidence="4">
    <location>
        <begin position="464"/>
        <end position="557"/>
    </location>
</feature>
<dbReference type="InterPro" id="IPR050953">
    <property type="entry name" value="N4_N6_ade-DNA_methylase"/>
</dbReference>
<organism evidence="5 6">
    <name type="scientific">Clostridium magnum DSM 2767</name>
    <dbReference type="NCBI Taxonomy" id="1121326"/>
    <lineage>
        <taxon>Bacteria</taxon>
        <taxon>Bacillati</taxon>
        <taxon>Bacillota</taxon>
        <taxon>Clostridia</taxon>
        <taxon>Eubacteriales</taxon>
        <taxon>Clostridiaceae</taxon>
        <taxon>Clostridium</taxon>
    </lineage>
</organism>
<dbReference type="RefSeq" id="WP_066623863.1">
    <property type="nucleotide sequence ID" value="NZ_FQXL01000008.1"/>
</dbReference>